<feature type="compositionally biased region" description="Acidic residues" evidence="10">
    <location>
        <begin position="39"/>
        <end position="67"/>
    </location>
</feature>
<dbReference type="InterPro" id="IPR001680">
    <property type="entry name" value="WD40_rpt"/>
</dbReference>
<dbReference type="FunFam" id="2.130.10.10:FF:000483">
    <property type="entry name" value="U3 snoRNP-associated protein-like EMB2271"/>
    <property type="match status" value="1"/>
</dbReference>
<evidence type="ECO:0000313" key="12">
    <source>
        <dbReference type="Proteomes" id="UP001140949"/>
    </source>
</evidence>
<keyword evidence="7" id="KW-0539">Nucleus</keyword>
<dbReference type="PRINTS" id="PR00320">
    <property type="entry name" value="GPROTEINBRPT"/>
</dbReference>
<organism evidence="11 12">
    <name type="scientific">Iris pallida</name>
    <name type="common">Sweet iris</name>
    <dbReference type="NCBI Taxonomy" id="29817"/>
    <lineage>
        <taxon>Eukaryota</taxon>
        <taxon>Viridiplantae</taxon>
        <taxon>Streptophyta</taxon>
        <taxon>Embryophyta</taxon>
        <taxon>Tracheophyta</taxon>
        <taxon>Spermatophyta</taxon>
        <taxon>Magnoliopsida</taxon>
        <taxon>Liliopsida</taxon>
        <taxon>Asparagales</taxon>
        <taxon>Iridaceae</taxon>
        <taxon>Iridoideae</taxon>
        <taxon>Irideae</taxon>
        <taxon>Iris</taxon>
    </lineage>
</organism>
<keyword evidence="3" id="KW-0698">rRNA processing</keyword>
<dbReference type="InterPro" id="IPR020472">
    <property type="entry name" value="WD40_PAC1"/>
</dbReference>
<evidence type="ECO:0000256" key="1">
    <source>
        <dbReference type="ARBA" id="ARBA00004604"/>
    </source>
</evidence>
<dbReference type="InterPro" id="IPR036322">
    <property type="entry name" value="WD40_repeat_dom_sf"/>
</dbReference>
<dbReference type="SUPFAM" id="SSF50978">
    <property type="entry name" value="WD40 repeat-like"/>
    <property type="match status" value="1"/>
</dbReference>
<evidence type="ECO:0000256" key="10">
    <source>
        <dbReference type="SAM" id="MobiDB-lite"/>
    </source>
</evidence>
<name>A0AAX6HUM6_IRIPA</name>
<dbReference type="SMART" id="SM00320">
    <property type="entry name" value="WD40"/>
    <property type="match status" value="6"/>
</dbReference>
<dbReference type="GO" id="GO:0034511">
    <property type="term" value="F:U3 snoRNA binding"/>
    <property type="evidence" value="ECO:0007669"/>
    <property type="project" value="InterPro"/>
</dbReference>
<dbReference type="GO" id="GO:0032040">
    <property type="term" value="C:small-subunit processome"/>
    <property type="evidence" value="ECO:0007669"/>
    <property type="project" value="TreeGrafter"/>
</dbReference>
<dbReference type="AlphaFoldDB" id="A0AAX6HUM6"/>
<evidence type="ECO:0000256" key="8">
    <source>
        <dbReference type="ARBA" id="ARBA00023274"/>
    </source>
</evidence>
<feature type="region of interest" description="Disordered" evidence="10">
    <location>
        <begin position="386"/>
        <end position="414"/>
    </location>
</feature>
<reference evidence="11" key="2">
    <citation type="submission" date="2023-04" db="EMBL/GenBank/DDBJ databases">
        <authorList>
            <person name="Bruccoleri R.E."/>
            <person name="Oakeley E.J."/>
            <person name="Faust A.-M."/>
            <person name="Dessus-Babus S."/>
            <person name="Altorfer M."/>
            <person name="Burckhardt D."/>
            <person name="Oertli M."/>
            <person name="Naumann U."/>
            <person name="Petersen F."/>
            <person name="Wong J."/>
        </authorList>
    </citation>
    <scope>NUCLEOTIDE SEQUENCE</scope>
    <source>
        <strain evidence="11">GSM-AAB239-AS_SAM_17_03QT</strain>
        <tissue evidence="11">Leaf</tissue>
    </source>
</reference>
<evidence type="ECO:0000256" key="7">
    <source>
        <dbReference type="ARBA" id="ARBA00023242"/>
    </source>
</evidence>
<proteinExistence type="inferred from homology"/>
<keyword evidence="5" id="KW-0677">Repeat</keyword>
<comment type="subcellular location">
    <subcellularLocation>
        <location evidence="1">Nucleus</location>
        <location evidence="1">Nucleolus</location>
    </subcellularLocation>
</comment>
<feature type="compositionally biased region" description="Acidic residues" evidence="10">
    <location>
        <begin position="95"/>
        <end position="106"/>
    </location>
</feature>
<keyword evidence="4 9" id="KW-0853">WD repeat</keyword>
<feature type="compositionally biased region" description="Basic and acidic residues" evidence="10">
    <location>
        <begin position="386"/>
        <end position="406"/>
    </location>
</feature>
<dbReference type="Pfam" id="PF00400">
    <property type="entry name" value="WD40"/>
    <property type="match status" value="6"/>
</dbReference>
<dbReference type="EMBL" id="JANAVB010006596">
    <property type="protein sequence ID" value="KAJ6844766.1"/>
    <property type="molecule type" value="Genomic_DNA"/>
</dbReference>
<dbReference type="PANTHER" id="PTHR19865:SF0">
    <property type="entry name" value="U3 SMALL NUCLEOLAR RNA-INTERACTING PROTEIN 2"/>
    <property type="match status" value="1"/>
</dbReference>
<dbReference type="InterPro" id="IPR015943">
    <property type="entry name" value="WD40/YVTN_repeat-like_dom_sf"/>
</dbReference>
<feature type="repeat" description="WD" evidence="9">
    <location>
        <begin position="212"/>
        <end position="253"/>
    </location>
</feature>
<feature type="compositionally biased region" description="Basic residues" evidence="10">
    <location>
        <begin position="1"/>
        <end position="16"/>
    </location>
</feature>
<dbReference type="GO" id="GO:0006364">
    <property type="term" value="P:rRNA processing"/>
    <property type="evidence" value="ECO:0007669"/>
    <property type="project" value="UniProtKB-KW"/>
</dbReference>
<comment type="similarity">
    <text evidence="2">Belongs to the WD repeat RRP9 family.</text>
</comment>
<gene>
    <name evidence="11" type="ORF">M6B38_293780</name>
</gene>
<protein>
    <submittedName>
        <fullName evidence="11">U3 snoRNP-associated protein-like YAOH</fullName>
    </submittedName>
</protein>
<evidence type="ECO:0000256" key="6">
    <source>
        <dbReference type="ARBA" id="ARBA00022884"/>
    </source>
</evidence>
<evidence type="ECO:0000313" key="11">
    <source>
        <dbReference type="EMBL" id="KAJ6844766.1"/>
    </source>
</evidence>
<accession>A0AAX6HUM6</accession>
<feature type="repeat" description="WD" evidence="9">
    <location>
        <begin position="151"/>
        <end position="192"/>
    </location>
</feature>
<dbReference type="PROSITE" id="PS50294">
    <property type="entry name" value="WD_REPEATS_REGION"/>
    <property type="match status" value="3"/>
</dbReference>
<comment type="caution">
    <text evidence="11">The sequence shown here is derived from an EMBL/GenBank/DDBJ whole genome shotgun (WGS) entry which is preliminary data.</text>
</comment>
<evidence type="ECO:0000256" key="9">
    <source>
        <dbReference type="PROSITE-ProRule" id="PRU00221"/>
    </source>
</evidence>
<evidence type="ECO:0000256" key="5">
    <source>
        <dbReference type="ARBA" id="ARBA00022737"/>
    </source>
</evidence>
<dbReference type="CDD" id="cd00200">
    <property type="entry name" value="WD40"/>
    <property type="match status" value="1"/>
</dbReference>
<dbReference type="Gene3D" id="2.130.10.10">
    <property type="entry name" value="YVTN repeat-like/Quinoprotein amine dehydrogenase"/>
    <property type="match status" value="1"/>
</dbReference>
<dbReference type="InterPro" id="IPR039241">
    <property type="entry name" value="Rrp9-like"/>
</dbReference>
<dbReference type="PANTHER" id="PTHR19865">
    <property type="entry name" value="U3 SMALL NUCLEOLAR RNA INTERACTING PROTEIN 2"/>
    <property type="match status" value="1"/>
</dbReference>
<dbReference type="PROSITE" id="PS00678">
    <property type="entry name" value="WD_REPEATS_1"/>
    <property type="match status" value="2"/>
</dbReference>
<keyword evidence="12" id="KW-1185">Reference proteome</keyword>
<feature type="region of interest" description="Disordered" evidence="10">
    <location>
        <begin position="1"/>
        <end position="71"/>
    </location>
</feature>
<dbReference type="Proteomes" id="UP001140949">
    <property type="component" value="Unassembled WGS sequence"/>
</dbReference>
<evidence type="ECO:0000256" key="2">
    <source>
        <dbReference type="ARBA" id="ARBA00006777"/>
    </source>
</evidence>
<feature type="region of interest" description="Disordered" evidence="10">
    <location>
        <begin position="91"/>
        <end position="110"/>
    </location>
</feature>
<feature type="repeat" description="WD" evidence="9">
    <location>
        <begin position="254"/>
        <end position="295"/>
    </location>
</feature>
<keyword evidence="6" id="KW-0694">RNA-binding</keyword>
<dbReference type="InterPro" id="IPR019775">
    <property type="entry name" value="WD40_repeat_CS"/>
</dbReference>
<reference evidence="11" key="1">
    <citation type="journal article" date="2023" name="GigaByte">
        <title>Genome assembly of the bearded iris, Iris pallida Lam.</title>
        <authorList>
            <person name="Bruccoleri R.E."/>
            <person name="Oakeley E.J."/>
            <person name="Faust A.M.E."/>
            <person name="Altorfer M."/>
            <person name="Dessus-Babus S."/>
            <person name="Burckhardt D."/>
            <person name="Oertli M."/>
            <person name="Naumann U."/>
            <person name="Petersen F."/>
            <person name="Wong J."/>
        </authorList>
    </citation>
    <scope>NUCLEOTIDE SEQUENCE</scope>
    <source>
        <strain evidence="11">GSM-AAB239-AS_SAM_17_03QT</strain>
    </source>
</reference>
<sequence>MKYESRKKKHHAKKTPKISSKNDPFFEPTPKRRRKGGGGDEDLESLPSDDDNASGENPAAEEEEEKAEETVAEVKYRIAREYLERIQNETKRMEEDEEEYGDEEREERDGCRDSLVADILKKGQLEKSGRLSRFLASRILKPEPLDEFRLLVKHRQSVTSVALSEDDARGFSASKDGYIVHWDVESGRSEKYLWPSEDILISHHAKAPQNPSAKRSKHILALAVSYDGRYLATGGLDRHVHLWDTRTREHIQAFHGHRGPVSCLSFRQETLQLFSGSFDRQIKLWNVEDRTHMDTLHGHQSEILTIDCLSKERILTAGRDRTVQLYKVADGKRLLFRAPSSSECCCFIKDNEFLSGSDDGSIELWSVLRKKPIHIMKNAHTHLLTDDQLPKDDDGKRPNGDIKENGFGKSLGGSSAQSWVSSVAVCRSSDLAASGAGNGVVRLWAIQSDNRSIQPLLNYPLVGFVNSLAFAKSGRFLLAGVGQEPRLGRWGREPNARNGVAIHPIRSK</sequence>
<evidence type="ECO:0000256" key="3">
    <source>
        <dbReference type="ARBA" id="ARBA00022552"/>
    </source>
</evidence>
<keyword evidence="8" id="KW-0687">Ribonucleoprotein</keyword>
<dbReference type="PROSITE" id="PS50082">
    <property type="entry name" value="WD_REPEATS_2"/>
    <property type="match status" value="3"/>
</dbReference>
<evidence type="ECO:0000256" key="4">
    <source>
        <dbReference type="ARBA" id="ARBA00022574"/>
    </source>
</evidence>